<dbReference type="EC" id="5.2.1.4" evidence="3"/>
<gene>
    <name evidence="3" type="ORF">FHR33_009554</name>
</gene>
<proteinExistence type="predicted"/>
<sequence length="262" mass="28724">MSVLPSLRAEIAAATDRLMATAADLGDADVTAPSALPGWSRGHVLTHLARNADGLVNLLRWARTGIETPQYPDPAARAAEIEEGAARRAAEHRADLELSAARLATAIDELPQPAWSAMVRALRPPPHPVWYVLVRRVRELELHHVDLRAGYTPDDWPEAFVLRELHDCLACWPYGRSTVGAIVLEEPAREWRQLGEGPVVRGTARDVLAWLTGRSAGERIRVVYEGPRAEGDRLPSPPPWLTMPAPANLPTAPPDTYPEESP</sequence>
<dbReference type="NCBIfam" id="TIGR03083">
    <property type="entry name" value="maleylpyruvate isomerase family mycothiol-dependent enzyme"/>
    <property type="match status" value="1"/>
</dbReference>
<dbReference type="AlphaFoldDB" id="A0A7W5VSC2"/>
<dbReference type="InterPro" id="IPR017517">
    <property type="entry name" value="Maleyloyr_isom"/>
</dbReference>
<keyword evidence="3" id="KW-0413">Isomerase</keyword>
<dbReference type="GeneID" id="95395546"/>
<dbReference type="SUPFAM" id="SSF55718">
    <property type="entry name" value="SCP-like"/>
    <property type="match status" value="1"/>
</dbReference>
<organism evidence="3 4">
    <name type="scientific">Nonomuraea dietziae</name>
    <dbReference type="NCBI Taxonomy" id="65515"/>
    <lineage>
        <taxon>Bacteria</taxon>
        <taxon>Bacillati</taxon>
        <taxon>Actinomycetota</taxon>
        <taxon>Actinomycetes</taxon>
        <taxon>Streptosporangiales</taxon>
        <taxon>Streptosporangiaceae</taxon>
        <taxon>Nonomuraea</taxon>
    </lineage>
</organism>
<feature type="region of interest" description="Disordered" evidence="1">
    <location>
        <begin position="227"/>
        <end position="262"/>
    </location>
</feature>
<evidence type="ECO:0000259" key="2">
    <source>
        <dbReference type="Pfam" id="PF11716"/>
    </source>
</evidence>
<dbReference type="RefSeq" id="WP_183662026.1">
    <property type="nucleotide sequence ID" value="NZ_BAAAXX010000138.1"/>
</dbReference>
<keyword evidence="3" id="KW-0670">Pyruvate</keyword>
<feature type="domain" description="Mycothiol-dependent maleylpyruvate isomerase metal-binding" evidence="2">
    <location>
        <begin position="12"/>
        <end position="148"/>
    </location>
</feature>
<dbReference type="InterPro" id="IPR036527">
    <property type="entry name" value="SCP2_sterol-bd_dom_sf"/>
</dbReference>
<comment type="caution">
    <text evidence="3">The sequence shown here is derived from an EMBL/GenBank/DDBJ whole genome shotgun (WGS) entry which is preliminary data.</text>
</comment>
<accession>A0A7W5VSC2</accession>
<evidence type="ECO:0000313" key="3">
    <source>
        <dbReference type="EMBL" id="MBB3733607.1"/>
    </source>
</evidence>
<keyword evidence="4" id="KW-1185">Reference proteome</keyword>
<dbReference type="Pfam" id="PF11716">
    <property type="entry name" value="MDMPI_N"/>
    <property type="match status" value="1"/>
</dbReference>
<name>A0A7W5VSC2_9ACTN</name>
<dbReference type="InterPro" id="IPR024344">
    <property type="entry name" value="MDMPI_metal-binding"/>
</dbReference>
<dbReference type="GO" id="GO:0050077">
    <property type="term" value="F:maleylpyruvate isomerase activity"/>
    <property type="evidence" value="ECO:0007669"/>
    <property type="project" value="UniProtKB-EC"/>
</dbReference>
<dbReference type="Gene3D" id="1.20.120.450">
    <property type="entry name" value="dinb family like domain"/>
    <property type="match status" value="1"/>
</dbReference>
<dbReference type="SUPFAM" id="SSF109854">
    <property type="entry name" value="DinB/YfiT-like putative metalloenzymes"/>
    <property type="match status" value="1"/>
</dbReference>
<dbReference type="GO" id="GO:0046872">
    <property type="term" value="F:metal ion binding"/>
    <property type="evidence" value="ECO:0007669"/>
    <property type="project" value="InterPro"/>
</dbReference>
<dbReference type="Proteomes" id="UP000579945">
    <property type="component" value="Unassembled WGS sequence"/>
</dbReference>
<evidence type="ECO:0000313" key="4">
    <source>
        <dbReference type="Proteomes" id="UP000579945"/>
    </source>
</evidence>
<dbReference type="EMBL" id="JACIBV010000002">
    <property type="protein sequence ID" value="MBB3733607.1"/>
    <property type="molecule type" value="Genomic_DNA"/>
</dbReference>
<reference evidence="3 4" key="1">
    <citation type="submission" date="2020-08" db="EMBL/GenBank/DDBJ databases">
        <title>Sequencing the genomes of 1000 actinobacteria strains.</title>
        <authorList>
            <person name="Klenk H.-P."/>
        </authorList>
    </citation>
    <scope>NUCLEOTIDE SEQUENCE [LARGE SCALE GENOMIC DNA]</scope>
    <source>
        <strain evidence="3 4">DSM 44320</strain>
    </source>
</reference>
<dbReference type="Gene3D" id="3.30.1050.20">
    <property type="match status" value="1"/>
</dbReference>
<protein>
    <submittedName>
        <fullName evidence="3">Maleylpyruvate isomerase</fullName>
        <ecNumber evidence="3">5.2.1.4</ecNumber>
    </submittedName>
</protein>
<evidence type="ECO:0000256" key="1">
    <source>
        <dbReference type="SAM" id="MobiDB-lite"/>
    </source>
</evidence>
<dbReference type="InterPro" id="IPR034660">
    <property type="entry name" value="DinB/YfiT-like"/>
</dbReference>